<evidence type="ECO:0000259" key="7">
    <source>
        <dbReference type="PROSITE" id="PS50839"/>
    </source>
</evidence>
<dbReference type="SUPFAM" id="SSF55073">
    <property type="entry name" value="Nucleotide cyclase"/>
    <property type="match status" value="1"/>
</dbReference>
<dbReference type="SMART" id="SM01079">
    <property type="entry name" value="CHASE"/>
    <property type="match status" value="1"/>
</dbReference>
<keyword evidence="3 6" id="KW-1133">Transmembrane helix</keyword>
<keyword evidence="11" id="KW-1185">Reference proteome</keyword>
<dbReference type="Pfam" id="PF00563">
    <property type="entry name" value="EAL"/>
    <property type="match status" value="1"/>
</dbReference>
<dbReference type="InterPro" id="IPR035919">
    <property type="entry name" value="EAL_sf"/>
</dbReference>
<evidence type="ECO:0000256" key="1">
    <source>
        <dbReference type="ARBA" id="ARBA00004370"/>
    </source>
</evidence>
<comment type="caution">
    <text evidence="10">The sequence shown here is derived from an EMBL/GenBank/DDBJ whole genome shotgun (WGS) entry which is preliminary data.</text>
</comment>
<dbReference type="PROSITE" id="PS50839">
    <property type="entry name" value="CHASE"/>
    <property type="match status" value="1"/>
</dbReference>
<evidence type="ECO:0000256" key="4">
    <source>
        <dbReference type="ARBA" id="ARBA00023136"/>
    </source>
</evidence>
<gene>
    <name evidence="10" type="ORF">DFP95_12433</name>
</gene>
<evidence type="ECO:0000313" key="11">
    <source>
        <dbReference type="Proteomes" id="UP000256869"/>
    </source>
</evidence>
<comment type="subcellular location">
    <subcellularLocation>
        <location evidence="1">Membrane</location>
    </subcellularLocation>
</comment>
<dbReference type="SUPFAM" id="SSF141868">
    <property type="entry name" value="EAL domain-like"/>
    <property type="match status" value="1"/>
</dbReference>
<dbReference type="PANTHER" id="PTHR44757:SF2">
    <property type="entry name" value="BIOFILM ARCHITECTURE MAINTENANCE PROTEIN MBAA"/>
    <property type="match status" value="1"/>
</dbReference>
<reference evidence="10 11" key="1">
    <citation type="submission" date="2018-07" db="EMBL/GenBank/DDBJ databases">
        <title>Genomic Encyclopedia of Type Strains, Phase III (KMG-III): the genomes of soil and plant-associated and newly described type strains.</title>
        <authorList>
            <person name="Whitman W."/>
        </authorList>
    </citation>
    <scope>NUCLEOTIDE SEQUENCE [LARGE SCALE GENOMIC DNA]</scope>
    <source>
        <strain evidence="10 11">CECT 8236</strain>
    </source>
</reference>
<dbReference type="NCBIfam" id="TIGR00254">
    <property type="entry name" value="GGDEF"/>
    <property type="match status" value="1"/>
</dbReference>
<accession>A0A3D9HYD0</accession>
<dbReference type="InterPro" id="IPR001633">
    <property type="entry name" value="EAL_dom"/>
</dbReference>
<dbReference type="InterPro" id="IPR042240">
    <property type="entry name" value="CHASE_sf"/>
</dbReference>
<feature type="domain" description="GGDEF" evidence="9">
    <location>
        <begin position="362"/>
        <end position="495"/>
    </location>
</feature>
<dbReference type="Proteomes" id="UP000256869">
    <property type="component" value="Unassembled WGS sequence"/>
</dbReference>
<dbReference type="Pfam" id="PF03924">
    <property type="entry name" value="CHASE"/>
    <property type="match status" value="1"/>
</dbReference>
<evidence type="ECO:0000256" key="5">
    <source>
        <dbReference type="SAM" id="Coils"/>
    </source>
</evidence>
<dbReference type="PROSITE" id="PS51257">
    <property type="entry name" value="PROKAR_LIPOPROTEIN"/>
    <property type="match status" value="1"/>
</dbReference>
<evidence type="ECO:0000259" key="8">
    <source>
        <dbReference type="PROSITE" id="PS50883"/>
    </source>
</evidence>
<dbReference type="PROSITE" id="PS50883">
    <property type="entry name" value="EAL"/>
    <property type="match status" value="1"/>
</dbReference>
<keyword evidence="4 6" id="KW-0472">Membrane</keyword>
<keyword evidence="5" id="KW-0175">Coiled coil</keyword>
<dbReference type="PANTHER" id="PTHR44757">
    <property type="entry name" value="DIGUANYLATE CYCLASE DGCP"/>
    <property type="match status" value="1"/>
</dbReference>
<dbReference type="RefSeq" id="WP_115995381.1">
    <property type="nucleotide sequence ID" value="NZ_QRDY01000024.1"/>
</dbReference>
<dbReference type="CDD" id="cd01949">
    <property type="entry name" value="GGDEF"/>
    <property type="match status" value="1"/>
</dbReference>
<keyword evidence="2 6" id="KW-0812">Transmembrane</keyword>
<dbReference type="SMART" id="SM00267">
    <property type="entry name" value="GGDEF"/>
    <property type="match status" value="1"/>
</dbReference>
<proteinExistence type="predicted"/>
<evidence type="ECO:0000256" key="6">
    <source>
        <dbReference type="SAM" id="Phobius"/>
    </source>
</evidence>
<dbReference type="CDD" id="cd01948">
    <property type="entry name" value="EAL"/>
    <property type="match status" value="1"/>
</dbReference>
<dbReference type="GO" id="GO:0007165">
    <property type="term" value="P:signal transduction"/>
    <property type="evidence" value="ECO:0007669"/>
    <property type="project" value="UniProtKB-ARBA"/>
</dbReference>
<evidence type="ECO:0000313" key="10">
    <source>
        <dbReference type="EMBL" id="RED54507.1"/>
    </source>
</evidence>
<dbReference type="EMBL" id="QRDY01000024">
    <property type="protein sequence ID" value="RED54507.1"/>
    <property type="molecule type" value="Genomic_DNA"/>
</dbReference>
<sequence length="760" mass="85693">MTHSSVRPTRSSYSTPVSLWIVLICTTLILGCLVALFTDAYKKRLTQEVFRDAAYELAANASALSSAIDSKLLLTNGLKAFTVNELMFNNGEINTSHFNAFASQFIGRVKGIRNLSIFPAGVAKYVYPLSGNESVLGLNLFTYPDESVRNNAERSRLTDDITVLGPVQLAQGGVGLLSRQSVYVGERFWGFVSVVLDINPMLQEADLFDAYKGIDFAVRGNGRNILGDPKLFDRTPLLEQAELMEVEGYWEIAAIPRLATLESIDSKIRVIQLICAFSLLLFLYFLYVQLTQKAKLQSLVNERTRNLERAETELRGQLNLLENKEQAVRHMAYHDAVTGLPNRTYFNEHLGRLIAESKKSGLALAVLFLDLDHFKLINDTLGHIYGDILLKEVGRRLTWAMANGESISRIGGDEFTIIVPNVVSSDQVKVIAAQIRELFQQPFLLKDTEYFVTTSIGVALYPDDGLDDTTLIRNADLAMYRAKEEGKNQYRFYDRTMYPEAEETMEIKNSLRKALERNEFLVHYQPQIDVMTGKMIGLEALIRWNHPKRGLIPPNRFIPIAEDTGLIVPIGERVLRIVCAQSRAWRQAGYAPIRIAVNLSARQFSEKDLAHTIKRIVDEHELSPSDLELEITENMAMKDDKQGILQELRDMGFTISIDDFGTQYSSLAYLKNLPIDRIKIDRSFVGGISRDNKDEAIIMAMLLIANRLNLAVIAEGVETHEQLTFLQDNHCHEVQGFIFHKPQPAEEIGRLLLLQSVPVE</sequence>
<dbReference type="SMART" id="SM00052">
    <property type="entry name" value="EAL"/>
    <property type="match status" value="1"/>
</dbReference>
<feature type="domain" description="CHASE" evidence="7">
    <location>
        <begin position="125"/>
        <end position="207"/>
    </location>
</feature>
<dbReference type="Gene3D" id="3.30.450.350">
    <property type="entry name" value="CHASE domain"/>
    <property type="match status" value="1"/>
</dbReference>
<dbReference type="Gene3D" id="3.30.70.270">
    <property type="match status" value="1"/>
</dbReference>
<dbReference type="GO" id="GO:0016020">
    <property type="term" value="C:membrane"/>
    <property type="evidence" value="ECO:0007669"/>
    <property type="project" value="UniProtKB-SubCell"/>
</dbReference>
<dbReference type="GO" id="GO:0003824">
    <property type="term" value="F:catalytic activity"/>
    <property type="evidence" value="ECO:0007669"/>
    <property type="project" value="UniProtKB-ARBA"/>
</dbReference>
<dbReference type="InterPro" id="IPR006189">
    <property type="entry name" value="CHASE_dom"/>
</dbReference>
<feature type="transmembrane region" description="Helical" evidence="6">
    <location>
        <begin position="270"/>
        <end position="290"/>
    </location>
</feature>
<dbReference type="Pfam" id="PF00990">
    <property type="entry name" value="GGDEF"/>
    <property type="match status" value="1"/>
</dbReference>
<dbReference type="InterPro" id="IPR029787">
    <property type="entry name" value="Nucleotide_cyclase"/>
</dbReference>
<dbReference type="FunFam" id="3.30.70.270:FF:000001">
    <property type="entry name" value="Diguanylate cyclase domain protein"/>
    <property type="match status" value="1"/>
</dbReference>
<dbReference type="FunFam" id="3.20.20.450:FF:000001">
    <property type="entry name" value="Cyclic di-GMP phosphodiesterase yahA"/>
    <property type="match status" value="1"/>
</dbReference>
<organism evidence="10 11">
    <name type="scientific">Cohnella lupini</name>
    <dbReference type="NCBI Taxonomy" id="1294267"/>
    <lineage>
        <taxon>Bacteria</taxon>
        <taxon>Bacillati</taxon>
        <taxon>Bacillota</taxon>
        <taxon>Bacilli</taxon>
        <taxon>Bacillales</taxon>
        <taxon>Paenibacillaceae</taxon>
        <taxon>Cohnella</taxon>
    </lineage>
</organism>
<name>A0A3D9HYD0_9BACL</name>
<dbReference type="AlphaFoldDB" id="A0A3D9HYD0"/>
<feature type="transmembrane region" description="Helical" evidence="6">
    <location>
        <begin position="17"/>
        <end position="37"/>
    </location>
</feature>
<feature type="coiled-coil region" evidence="5">
    <location>
        <begin position="293"/>
        <end position="327"/>
    </location>
</feature>
<dbReference type="PROSITE" id="PS50887">
    <property type="entry name" value="GGDEF"/>
    <property type="match status" value="1"/>
</dbReference>
<dbReference type="InterPro" id="IPR043128">
    <property type="entry name" value="Rev_trsase/Diguanyl_cyclase"/>
</dbReference>
<feature type="domain" description="EAL" evidence="8">
    <location>
        <begin position="504"/>
        <end position="756"/>
    </location>
</feature>
<evidence type="ECO:0000256" key="2">
    <source>
        <dbReference type="ARBA" id="ARBA00022692"/>
    </source>
</evidence>
<dbReference type="InterPro" id="IPR000160">
    <property type="entry name" value="GGDEF_dom"/>
</dbReference>
<evidence type="ECO:0000256" key="3">
    <source>
        <dbReference type="ARBA" id="ARBA00022989"/>
    </source>
</evidence>
<dbReference type="OrthoDB" id="9759607at2"/>
<protein>
    <submittedName>
        <fullName evidence="10">Diguanylate cyclase (GGDEF)-like protein</fullName>
    </submittedName>
</protein>
<dbReference type="Gene3D" id="3.20.20.450">
    <property type="entry name" value="EAL domain"/>
    <property type="match status" value="1"/>
</dbReference>
<evidence type="ECO:0000259" key="9">
    <source>
        <dbReference type="PROSITE" id="PS50887"/>
    </source>
</evidence>
<dbReference type="InterPro" id="IPR052155">
    <property type="entry name" value="Biofilm_reg_signaling"/>
</dbReference>